<gene>
    <name evidence="6" type="ORF">D9R14_19335</name>
</gene>
<dbReference type="PROSITE" id="PS50977">
    <property type="entry name" value="HTH_TETR_2"/>
    <property type="match status" value="1"/>
</dbReference>
<evidence type="ECO:0000256" key="1">
    <source>
        <dbReference type="ARBA" id="ARBA00023015"/>
    </source>
</evidence>
<organism evidence="6 7">
    <name type="scientific">Xanthobacter tagetidis</name>
    <dbReference type="NCBI Taxonomy" id="60216"/>
    <lineage>
        <taxon>Bacteria</taxon>
        <taxon>Pseudomonadati</taxon>
        <taxon>Pseudomonadota</taxon>
        <taxon>Alphaproteobacteria</taxon>
        <taxon>Hyphomicrobiales</taxon>
        <taxon>Xanthobacteraceae</taxon>
        <taxon>Xanthobacter</taxon>
    </lineage>
</organism>
<dbReference type="FunFam" id="1.10.10.60:FF:000141">
    <property type="entry name" value="TetR family transcriptional regulator"/>
    <property type="match status" value="1"/>
</dbReference>
<dbReference type="GO" id="GO:0003700">
    <property type="term" value="F:DNA-binding transcription factor activity"/>
    <property type="evidence" value="ECO:0007669"/>
    <property type="project" value="TreeGrafter"/>
</dbReference>
<dbReference type="AlphaFoldDB" id="A0A3L7A4J7"/>
<dbReference type="PANTHER" id="PTHR30055">
    <property type="entry name" value="HTH-TYPE TRANSCRIPTIONAL REGULATOR RUTR"/>
    <property type="match status" value="1"/>
</dbReference>
<protein>
    <submittedName>
        <fullName evidence="6">TetR/AcrR family transcriptional regulator</fullName>
    </submittedName>
</protein>
<dbReference type="Pfam" id="PF16859">
    <property type="entry name" value="TetR_C_11"/>
    <property type="match status" value="1"/>
</dbReference>
<dbReference type="InterPro" id="IPR050109">
    <property type="entry name" value="HTH-type_TetR-like_transc_reg"/>
</dbReference>
<dbReference type="Proteomes" id="UP000269692">
    <property type="component" value="Unassembled WGS sequence"/>
</dbReference>
<accession>A0A3L7A4J7</accession>
<dbReference type="Pfam" id="PF00440">
    <property type="entry name" value="TetR_N"/>
    <property type="match status" value="1"/>
</dbReference>
<evidence type="ECO:0000313" key="7">
    <source>
        <dbReference type="Proteomes" id="UP000269692"/>
    </source>
</evidence>
<evidence type="ECO:0000313" key="6">
    <source>
        <dbReference type="EMBL" id="RLP74212.1"/>
    </source>
</evidence>
<evidence type="ECO:0000256" key="4">
    <source>
        <dbReference type="PROSITE-ProRule" id="PRU00335"/>
    </source>
</evidence>
<dbReference type="OrthoDB" id="9802802at2"/>
<dbReference type="EMBL" id="RCTF01000020">
    <property type="protein sequence ID" value="RLP74212.1"/>
    <property type="molecule type" value="Genomic_DNA"/>
</dbReference>
<dbReference type="InterPro" id="IPR036271">
    <property type="entry name" value="Tet_transcr_reg_TetR-rel_C_sf"/>
</dbReference>
<evidence type="ECO:0000259" key="5">
    <source>
        <dbReference type="PROSITE" id="PS50977"/>
    </source>
</evidence>
<dbReference type="PANTHER" id="PTHR30055:SF226">
    <property type="entry name" value="HTH-TYPE TRANSCRIPTIONAL REGULATOR PKSA"/>
    <property type="match status" value="1"/>
</dbReference>
<dbReference type="InterPro" id="IPR001647">
    <property type="entry name" value="HTH_TetR"/>
</dbReference>
<dbReference type="InterPro" id="IPR009057">
    <property type="entry name" value="Homeodomain-like_sf"/>
</dbReference>
<proteinExistence type="predicted"/>
<comment type="caution">
    <text evidence="6">The sequence shown here is derived from an EMBL/GenBank/DDBJ whole genome shotgun (WGS) entry which is preliminary data.</text>
</comment>
<dbReference type="InterPro" id="IPR011075">
    <property type="entry name" value="TetR_C"/>
</dbReference>
<dbReference type="SUPFAM" id="SSF46689">
    <property type="entry name" value="Homeodomain-like"/>
    <property type="match status" value="1"/>
</dbReference>
<keyword evidence="3" id="KW-0804">Transcription</keyword>
<reference evidence="6 7" key="1">
    <citation type="submission" date="2018-10" db="EMBL/GenBank/DDBJ databases">
        <title>Xanthobacter tagetidis genome sequencing and assembly.</title>
        <authorList>
            <person name="Maclea K.S."/>
            <person name="Goen A.E."/>
            <person name="Fatima S.A."/>
        </authorList>
    </citation>
    <scope>NUCLEOTIDE SEQUENCE [LARGE SCALE GENOMIC DNA]</scope>
    <source>
        <strain evidence="6 7">ATCC 700314</strain>
    </source>
</reference>
<keyword evidence="1" id="KW-0805">Transcription regulation</keyword>
<dbReference type="GO" id="GO:0000976">
    <property type="term" value="F:transcription cis-regulatory region binding"/>
    <property type="evidence" value="ECO:0007669"/>
    <property type="project" value="TreeGrafter"/>
</dbReference>
<dbReference type="PRINTS" id="PR00455">
    <property type="entry name" value="HTHTETR"/>
</dbReference>
<evidence type="ECO:0000256" key="3">
    <source>
        <dbReference type="ARBA" id="ARBA00023163"/>
    </source>
</evidence>
<dbReference type="Gene3D" id="1.10.357.10">
    <property type="entry name" value="Tetracycline Repressor, domain 2"/>
    <property type="match status" value="1"/>
</dbReference>
<dbReference type="SUPFAM" id="SSF48498">
    <property type="entry name" value="Tetracyclin repressor-like, C-terminal domain"/>
    <property type="match status" value="1"/>
</dbReference>
<feature type="DNA-binding region" description="H-T-H motif" evidence="4">
    <location>
        <begin position="41"/>
        <end position="60"/>
    </location>
</feature>
<keyword evidence="7" id="KW-1185">Reference proteome</keyword>
<name>A0A3L7A4J7_9HYPH</name>
<keyword evidence="2 4" id="KW-0238">DNA-binding</keyword>
<sequence>MSLLLAPRAETPAGPKRSPQQQRILAAAMACFARDGFHGASMQKICAEAGMSAGTLYRHFPSKEAIIAAIVEDERAERLKVFDEVHKAPTILGGLMHCLRLLLEEQALPTATLGPEIMAEAIRNASLRAAVEPCEAETRGHLMAALEEAVARGEIDPAIPLDQVLVLLQILGDGIILNHQLHPEWNITERLPELHRLVVRMLAPAPKAV</sequence>
<evidence type="ECO:0000256" key="2">
    <source>
        <dbReference type="ARBA" id="ARBA00023125"/>
    </source>
</evidence>
<feature type="domain" description="HTH tetR-type" evidence="5">
    <location>
        <begin position="18"/>
        <end position="78"/>
    </location>
</feature>
<dbReference type="RefSeq" id="WP_121624992.1">
    <property type="nucleotide sequence ID" value="NZ_JACIIW010000007.1"/>
</dbReference>